<reference evidence="2 3" key="1">
    <citation type="submission" date="2016-11" db="EMBL/GenBank/DDBJ databases">
        <authorList>
            <person name="Jaros S."/>
            <person name="Januszkiewicz K."/>
            <person name="Wedrychowicz H."/>
        </authorList>
    </citation>
    <scope>NUCLEOTIDE SEQUENCE [LARGE SCALE GENOMIC DNA]</scope>
    <source>
        <strain evidence="2 3">DSM 19557</strain>
    </source>
</reference>
<evidence type="ECO:0000313" key="3">
    <source>
        <dbReference type="Proteomes" id="UP000189810"/>
    </source>
</evidence>
<dbReference type="STRING" id="381751.SAMN05444391_0050"/>
<dbReference type="GO" id="GO:0016462">
    <property type="term" value="F:pyrophosphatase activity"/>
    <property type="evidence" value="ECO:0007669"/>
    <property type="project" value="TreeGrafter"/>
</dbReference>
<dbReference type="OrthoDB" id="9807195at2"/>
<dbReference type="PANTHER" id="PTHR30005">
    <property type="entry name" value="EXOPOLYPHOSPHATASE"/>
    <property type="match status" value="1"/>
</dbReference>
<gene>
    <name evidence="2" type="ORF">SAMN05444391_0050</name>
</gene>
<dbReference type="AlphaFoldDB" id="A0A1M6Q280"/>
<accession>A0A1M6Q280</accession>
<dbReference type="Gene3D" id="3.30.420.150">
    <property type="entry name" value="Exopolyphosphatase. Domain 2"/>
    <property type="match status" value="1"/>
</dbReference>
<dbReference type="SUPFAM" id="SSF53067">
    <property type="entry name" value="Actin-like ATPase domain"/>
    <property type="match status" value="2"/>
</dbReference>
<name>A0A1M6Q280_9AQUI</name>
<dbReference type="RefSeq" id="WP_079653263.1">
    <property type="nucleotide sequence ID" value="NZ_LT670846.1"/>
</dbReference>
<dbReference type="Pfam" id="PF02541">
    <property type="entry name" value="Ppx-GppA"/>
    <property type="match status" value="1"/>
</dbReference>
<feature type="domain" description="Ppx/GppA phosphatase N-terminal" evidence="1">
    <location>
        <begin position="17"/>
        <end position="296"/>
    </location>
</feature>
<dbReference type="PANTHER" id="PTHR30005:SF0">
    <property type="entry name" value="RETROGRADE REGULATION PROTEIN 2"/>
    <property type="match status" value="1"/>
</dbReference>
<evidence type="ECO:0000313" key="2">
    <source>
        <dbReference type="EMBL" id="SHK14328.1"/>
    </source>
</evidence>
<dbReference type="Gene3D" id="3.30.420.40">
    <property type="match status" value="1"/>
</dbReference>
<dbReference type="InterPro" id="IPR043129">
    <property type="entry name" value="ATPase_NBD"/>
</dbReference>
<dbReference type="InterPro" id="IPR050273">
    <property type="entry name" value="GppA/Ppx_hydrolase"/>
</dbReference>
<organism evidence="2 3">
    <name type="scientific">Thermocrinis minervae</name>
    <dbReference type="NCBI Taxonomy" id="381751"/>
    <lineage>
        <taxon>Bacteria</taxon>
        <taxon>Pseudomonadati</taxon>
        <taxon>Aquificota</taxon>
        <taxon>Aquificia</taxon>
        <taxon>Aquificales</taxon>
        <taxon>Aquificaceae</taxon>
        <taxon>Thermocrinis</taxon>
    </lineage>
</organism>
<proteinExistence type="predicted"/>
<keyword evidence="3" id="KW-1185">Reference proteome</keyword>
<dbReference type="EMBL" id="LT670846">
    <property type="protein sequence ID" value="SHK14328.1"/>
    <property type="molecule type" value="Genomic_DNA"/>
</dbReference>
<dbReference type="InterPro" id="IPR003695">
    <property type="entry name" value="Ppx_GppA_N"/>
</dbReference>
<dbReference type="Proteomes" id="UP000189810">
    <property type="component" value="Chromosome I"/>
</dbReference>
<evidence type="ECO:0000259" key="1">
    <source>
        <dbReference type="Pfam" id="PF02541"/>
    </source>
</evidence>
<protein>
    <submittedName>
        <fullName evidence="2">Exopolyphosphatase / guanosine-5'-triphosphate,3'-diphosphate pyrophosphatase</fullName>
    </submittedName>
</protein>
<sequence>MRLAVVDIGSYSCRLAVADINNGVPHIVYKEGKITSLMSGVQSEGLIQEDRMEETLQVIESYLKKAKELGVQEIYLLGTEALRKAKNRDQFFRLVKERLGLTVEVIPPEKEGELAFLSAVYSLDLSGHVCVIDQGGGSTEFVFGRDKKLYEVRSLPMGIVSLTEEFIKHDPPTIYELESLKNYVDERISELVRPVDQLVGLGGTITTLAALEYNVFPYDPSQVHGKALSLEAIMKWLEILSSMKAQERYATFPHIEPKRSKVIIAGIVMFYRILLLFGKKEIVVSDWGIKEGFLIKKGGERKGR</sequence>